<dbReference type="EMBL" id="CP000683">
    <property type="protein sequence ID" value="ABV84744.1"/>
    <property type="molecule type" value="Genomic_DNA"/>
</dbReference>
<dbReference type="Gene3D" id="1.20.1560.10">
    <property type="entry name" value="ABC transporter type 1, transmembrane domain"/>
    <property type="match status" value="1"/>
</dbReference>
<keyword evidence="15" id="KW-1185">Reference proteome</keyword>
<dbReference type="PROSITE" id="PS00211">
    <property type="entry name" value="ABC_TRANSPORTER_1"/>
    <property type="match status" value="1"/>
</dbReference>
<evidence type="ECO:0000256" key="6">
    <source>
        <dbReference type="ARBA" id="ARBA00022741"/>
    </source>
</evidence>
<dbReference type="HOGENOM" id="CLU_000604_84_3_5"/>
<protein>
    <submittedName>
        <fullName evidence="14">Multidrug resistance protein</fullName>
    </submittedName>
</protein>
<dbReference type="GO" id="GO:0005524">
    <property type="term" value="F:ATP binding"/>
    <property type="evidence" value="ECO:0007669"/>
    <property type="project" value="UniProtKB-KW"/>
</dbReference>
<keyword evidence="8 11" id="KW-1133">Transmembrane helix</keyword>
<evidence type="ECO:0000256" key="10">
    <source>
        <dbReference type="ARBA" id="ARBA00024725"/>
    </source>
</evidence>
<evidence type="ECO:0000256" key="7">
    <source>
        <dbReference type="ARBA" id="ARBA00022840"/>
    </source>
</evidence>
<feature type="transmembrane region" description="Helical" evidence="11">
    <location>
        <begin position="157"/>
        <end position="178"/>
    </location>
</feature>
<name>A8F1F8_RICM5</name>
<dbReference type="GO" id="GO:0005886">
    <property type="term" value="C:plasma membrane"/>
    <property type="evidence" value="ECO:0007669"/>
    <property type="project" value="UniProtKB-SubCell"/>
</dbReference>
<dbReference type="AlphaFoldDB" id="A8F1F8"/>
<dbReference type="Gene3D" id="3.40.50.300">
    <property type="entry name" value="P-loop containing nucleotide triphosphate hydrolases"/>
    <property type="match status" value="1"/>
</dbReference>
<dbReference type="SUPFAM" id="SSF90123">
    <property type="entry name" value="ABC transporter transmembrane region"/>
    <property type="match status" value="1"/>
</dbReference>
<dbReference type="Proteomes" id="UP000001311">
    <property type="component" value="Chromosome"/>
</dbReference>
<comment type="subcellular location">
    <subcellularLocation>
        <location evidence="1">Cell membrane</location>
        <topology evidence="1">Multi-pass membrane protein</topology>
    </subcellularLocation>
</comment>
<comment type="similarity">
    <text evidence="2">Belongs to the ABC transporter superfamily.</text>
</comment>
<dbReference type="SMART" id="SM00382">
    <property type="entry name" value="AAA"/>
    <property type="match status" value="1"/>
</dbReference>
<dbReference type="Pfam" id="PF00005">
    <property type="entry name" value="ABC_tran"/>
    <property type="match status" value="1"/>
</dbReference>
<evidence type="ECO:0000256" key="11">
    <source>
        <dbReference type="SAM" id="Phobius"/>
    </source>
</evidence>
<keyword evidence="4" id="KW-1003">Cell membrane</keyword>
<dbReference type="GO" id="GO:0016887">
    <property type="term" value="F:ATP hydrolysis activity"/>
    <property type="evidence" value="ECO:0007669"/>
    <property type="project" value="InterPro"/>
</dbReference>
<feature type="transmembrane region" description="Helical" evidence="11">
    <location>
        <begin position="46"/>
        <end position="67"/>
    </location>
</feature>
<proteinExistence type="inferred from homology"/>
<evidence type="ECO:0000256" key="8">
    <source>
        <dbReference type="ARBA" id="ARBA00022989"/>
    </source>
</evidence>
<keyword evidence="3" id="KW-0813">Transport</keyword>
<evidence type="ECO:0000256" key="2">
    <source>
        <dbReference type="ARBA" id="ARBA00005417"/>
    </source>
</evidence>
<dbReference type="PANTHER" id="PTHR43394:SF1">
    <property type="entry name" value="ATP-BINDING CASSETTE SUB-FAMILY B MEMBER 10, MITOCHONDRIAL"/>
    <property type="match status" value="1"/>
</dbReference>
<dbReference type="InterPro" id="IPR003439">
    <property type="entry name" value="ABC_transporter-like_ATP-bd"/>
</dbReference>
<dbReference type="PROSITE" id="PS50929">
    <property type="entry name" value="ABC_TM1F"/>
    <property type="match status" value="1"/>
</dbReference>
<keyword evidence="5 11" id="KW-0812">Transmembrane</keyword>
<evidence type="ECO:0000256" key="3">
    <source>
        <dbReference type="ARBA" id="ARBA00022448"/>
    </source>
</evidence>
<dbReference type="Pfam" id="PF00664">
    <property type="entry name" value="ABC_membrane"/>
    <property type="match status" value="1"/>
</dbReference>
<evidence type="ECO:0000256" key="1">
    <source>
        <dbReference type="ARBA" id="ARBA00004651"/>
    </source>
</evidence>
<keyword evidence="7" id="KW-0067">ATP-binding</keyword>
<feature type="domain" description="ABC transporter" evidence="12">
    <location>
        <begin position="363"/>
        <end position="596"/>
    </location>
</feature>
<dbReference type="InterPro" id="IPR003593">
    <property type="entry name" value="AAA+_ATPase"/>
</dbReference>
<organism evidence="14 15">
    <name type="scientific">Rickettsia massiliae (strain Mtu5)</name>
    <dbReference type="NCBI Taxonomy" id="416276"/>
    <lineage>
        <taxon>Bacteria</taxon>
        <taxon>Pseudomonadati</taxon>
        <taxon>Pseudomonadota</taxon>
        <taxon>Alphaproteobacteria</taxon>
        <taxon>Rickettsiales</taxon>
        <taxon>Rickettsiaceae</taxon>
        <taxon>Rickettsieae</taxon>
        <taxon>Rickettsia</taxon>
        <taxon>spotted fever group</taxon>
    </lineage>
</organism>
<reference evidence="14 15" key="1">
    <citation type="journal article" date="2007" name="Genome Res.">
        <title>Lateral gene transfer between obligate intracellular bacteria: evidence from the Rickettsia massiliae genome.</title>
        <authorList>
            <person name="Blanc G."/>
            <person name="Ogata H."/>
            <person name="Robert C."/>
            <person name="Audic S."/>
            <person name="Claverie J.-M."/>
            <person name="Raoult D."/>
        </authorList>
    </citation>
    <scope>NUCLEOTIDE SEQUENCE [LARGE SCALE GENOMIC DNA]</scope>
    <source>
        <strain evidence="15">Mtu5</strain>
    </source>
</reference>
<feature type="transmembrane region" description="Helical" evidence="11">
    <location>
        <begin position="184"/>
        <end position="201"/>
    </location>
</feature>
<dbReference type="InterPro" id="IPR036640">
    <property type="entry name" value="ABC1_TM_sf"/>
</dbReference>
<dbReference type="CDD" id="cd18552">
    <property type="entry name" value="ABC_6TM_MsbA_like"/>
    <property type="match status" value="1"/>
</dbReference>
<feature type="transmembrane region" description="Helical" evidence="11">
    <location>
        <begin position="82"/>
        <end position="100"/>
    </location>
</feature>
<dbReference type="InterPro" id="IPR011527">
    <property type="entry name" value="ABC1_TM_dom"/>
</dbReference>
<keyword evidence="6" id="KW-0547">Nucleotide-binding</keyword>
<evidence type="ECO:0000256" key="9">
    <source>
        <dbReference type="ARBA" id="ARBA00023136"/>
    </source>
</evidence>
<comment type="function">
    <text evidence="10">Part of an ABC transporter complex. Transmembrane domains (TMD) form a pore in the inner membrane and the ATP-binding domain (NBD) is responsible for energy generation.</text>
</comment>
<dbReference type="GO" id="GO:0015421">
    <property type="term" value="F:ABC-type oligopeptide transporter activity"/>
    <property type="evidence" value="ECO:0007669"/>
    <property type="project" value="TreeGrafter"/>
</dbReference>
<dbReference type="InterPro" id="IPR017871">
    <property type="entry name" value="ABC_transporter-like_CS"/>
</dbReference>
<keyword evidence="9 11" id="KW-0472">Membrane</keyword>
<sequence>MYRINHIINLIFLTSMNNNNLNDNYTATDVIKRLIKDHVKPYANKIYFSIFCMVVAALCTAVIVHAARPIIDKVFLTHDKKMLIIMPIVLTVTFVIKGISEYYQNYIIKFVGQRVLNDLQIKMYKHLLFADISFIHNQSSGHLISRFTNDISLMRGAVSNLLVGCAKHFLTVVCLIATMFHLEPLLSCVVFLVFPLAVYPVQRMGRKIRRIFAQSQEELGHYTSRLDETFQSIKIIKSFVGEKIESNRASLIINNILEFYKKTSKLDAMVSPIMEGLSGFAVGGMVWYGGNLVLEGKSTPGALFAFLASFAAAYRPFKSLVSLNINLQEGIAAAKRVFSILDTEPLIKDHEDAKDVDLYNPQITFEKLALRFESKIAIKYIDLRLEPHKIIAFVGRSGSAKTSLSNLLVRFYDPNEGRILINNHDIKDIKLTSLRSQISLVTQDTHLFDTSVAENIAYGQENATREEIIRAAKYADAHEFIMHLPNGYDTQIGGQGTTLSGGQRQRLSIARAFLKDAPILIWDEATSSLDQASEQKILESLKKLRQGKTTLIITHRLSSITDLDNIIVMKNGEICEQGTHTQLLKNKDEYYRLYNKELRENG</sequence>
<dbReference type="KEGG" id="rms:RMA_0551"/>
<dbReference type="FunFam" id="3.40.50.300:FF:000221">
    <property type="entry name" value="Multidrug ABC transporter ATP-binding protein"/>
    <property type="match status" value="1"/>
</dbReference>
<feature type="transmembrane region" description="Helical" evidence="11">
    <location>
        <begin position="268"/>
        <end position="288"/>
    </location>
</feature>
<gene>
    <name evidence="14" type="primary">msbA1</name>
    <name evidence="14" type="ordered locus">RMA_0551</name>
</gene>
<dbReference type="SUPFAM" id="SSF52540">
    <property type="entry name" value="P-loop containing nucleoside triphosphate hydrolases"/>
    <property type="match status" value="1"/>
</dbReference>
<dbReference type="PROSITE" id="PS50893">
    <property type="entry name" value="ABC_TRANSPORTER_2"/>
    <property type="match status" value="1"/>
</dbReference>
<evidence type="ECO:0000256" key="5">
    <source>
        <dbReference type="ARBA" id="ARBA00022692"/>
    </source>
</evidence>
<evidence type="ECO:0000313" key="15">
    <source>
        <dbReference type="Proteomes" id="UP000001311"/>
    </source>
</evidence>
<dbReference type="InterPro" id="IPR027417">
    <property type="entry name" value="P-loop_NTPase"/>
</dbReference>
<evidence type="ECO:0000256" key="4">
    <source>
        <dbReference type="ARBA" id="ARBA00022475"/>
    </source>
</evidence>
<evidence type="ECO:0000259" key="12">
    <source>
        <dbReference type="PROSITE" id="PS50893"/>
    </source>
</evidence>
<accession>A8F1F8</accession>
<evidence type="ECO:0000259" key="13">
    <source>
        <dbReference type="PROSITE" id="PS50929"/>
    </source>
</evidence>
<dbReference type="InterPro" id="IPR039421">
    <property type="entry name" value="Type_1_exporter"/>
</dbReference>
<evidence type="ECO:0000313" key="14">
    <source>
        <dbReference type="EMBL" id="ABV84744.1"/>
    </source>
</evidence>
<dbReference type="PANTHER" id="PTHR43394">
    <property type="entry name" value="ATP-DEPENDENT PERMEASE MDL1, MITOCHONDRIAL"/>
    <property type="match status" value="1"/>
</dbReference>
<feature type="domain" description="ABC transmembrane type-1" evidence="13">
    <location>
        <begin position="48"/>
        <end position="329"/>
    </location>
</feature>